<dbReference type="Pfam" id="PF03450">
    <property type="entry name" value="CO_deh_flav_C"/>
    <property type="match status" value="1"/>
</dbReference>
<dbReference type="SUPFAM" id="SSF55447">
    <property type="entry name" value="CO dehydrogenase flavoprotein C-terminal domain-like"/>
    <property type="match status" value="1"/>
</dbReference>
<keyword evidence="6" id="KW-1185">Reference proteome</keyword>
<dbReference type="InterPro" id="IPR036683">
    <property type="entry name" value="CO_DH_flav_C_dom_sf"/>
</dbReference>
<dbReference type="InterPro" id="IPR005107">
    <property type="entry name" value="CO_DH_flav_C"/>
</dbReference>
<name>A0A1X7NZG3_9HYPH</name>
<dbReference type="InterPro" id="IPR051312">
    <property type="entry name" value="Diverse_Substr_Oxidored"/>
</dbReference>
<dbReference type="PANTHER" id="PTHR42659:SF2">
    <property type="entry name" value="XANTHINE DEHYDROGENASE SUBUNIT C-RELATED"/>
    <property type="match status" value="1"/>
</dbReference>
<gene>
    <name evidence="5" type="ORF">SAMN02982922_2878</name>
</gene>
<dbReference type="OrthoDB" id="9814706at2"/>
<dbReference type="GO" id="GO:0071949">
    <property type="term" value="F:FAD binding"/>
    <property type="evidence" value="ECO:0007669"/>
    <property type="project" value="InterPro"/>
</dbReference>
<evidence type="ECO:0000256" key="3">
    <source>
        <dbReference type="ARBA" id="ARBA00023002"/>
    </source>
</evidence>
<evidence type="ECO:0000259" key="4">
    <source>
        <dbReference type="PROSITE" id="PS51387"/>
    </source>
</evidence>
<dbReference type="EMBL" id="FXBL01000004">
    <property type="protein sequence ID" value="SMH43367.1"/>
    <property type="molecule type" value="Genomic_DNA"/>
</dbReference>
<dbReference type="Gene3D" id="3.30.465.10">
    <property type="match status" value="1"/>
</dbReference>
<evidence type="ECO:0000256" key="2">
    <source>
        <dbReference type="ARBA" id="ARBA00022827"/>
    </source>
</evidence>
<dbReference type="InterPro" id="IPR036318">
    <property type="entry name" value="FAD-bd_PCMH-like_sf"/>
</dbReference>
<dbReference type="Proteomes" id="UP000193083">
    <property type="component" value="Unassembled WGS sequence"/>
</dbReference>
<organism evidence="5 6">
    <name type="scientific">Mesorhizobium australicum</name>
    <dbReference type="NCBI Taxonomy" id="536018"/>
    <lineage>
        <taxon>Bacteria</taxon>
        <taxon>Pseudomonadati</taxon>
        <taxon>Pseudomonadota</taxon>
        <taxon>Alphaproteobacteria</taxon>
        <taxon>Hyphomicrobiales</taxon>
        <taxon>Phyllobacteriaceae</taxon>
        <taxon>Mesorhizobium</taxon>
    </lineage>
</organism>
<keyword evidence="3" id="KW-0560">Oxidoreductase</keyword>
<dbReference type="InterPro" id="IPR016166">
    <property type="entry name" value="FAD-bd_PCMH"/>
</dbReference>
<keyword evidence="2" id="KW-0274">FAD</keyword>
<evidence type="ECO:0000313" key="6">
    <source>
        <dbReference type="Proteomes" id="UP000193083"/>
    </source>
</evidence>
<dbReference type="PROSITE" id="PS51387">
    <property type="entry name" value="FAD_PCMH"/>
    <property type="match status" value="1"/>
</dbReference>
<dbReference type="RefSeq" id="WP_085464773.1">
    <property type="nucleotide sequence ID" value="NZ_FXBL01000004.1"/>
</dbReference>
<dbReference type="PANTHER" id="PTHR42659">
    <property type="entry name" value="XANTHINE DEHYDROGENASE SUBUNIT C-RELATED"/>
    <property type="match status" value="1"/>
</dbReference>
<dbReference type="AlphaFoldDB" id="A0A1X7NZG3"/>
<keyword evidence="1" id="KW-0285">Flavoprotein</keyword>
<dbReference type="SUPFAM" id="SSF56176">
    <property type="entry name" value="FAD-binding/transporter-associated domain-like"/>
    <property type="match status" value="1"/>
</dbReference>
<dbReference type="InterPro" id="IPR016169">
    <property type="entry name" value="FAD-bd_PCMH_sub2"/>
</dbReference>
<accession>A0A1X7NZG3</accession>
<sequence>MGLTLQSFPSVADAAAALAAVDARYLGGGTLAVRANNEGDVSFSKLVRVTDPALTAITIDGEQVRLGASVTMSGIARDPRLTAIAPAARAVGGPAVRNMATVGGNLFAAAPYGDFAVALLALDATVHFSDGDQPIEAFLTGRDTLPRGRIVTGVSFTLPAAAAFRFKKVSRVKPKGVSVLSIAAVIEEEDAAIRSVRIALGCMADRPMRARAAEAALSGKARSAEGIAAALALATDGASPITDAIASGWYRAEVLPVHLGRLLLE</sequence>
<dbReference type="Pfam" id="PF00941">
    <property type="entry name" value="FAD_binding_5"/>
    <property type="match status" value="1"/>
</dbReference>
<dbReference type="Gene3D" id="3.30.390.50">
    <property type="entry name" value="CO dehydrogenase flavoprotein, C-terminal domain"/>
    <property type="match status" value="1"/>
</dbReference>
<dbReference type="InterPro" id="IPR002346">
    <property type="entry name" value="Mopterin_DH_FAD-bd"/>
</dbReference>
<protein>
    <submittedName>
        <fullName evidence="5">CO or xanthine dehydrogenase, FAD-binding subunit</fullName>
    </submittedName>
</protein>
<dbReference type="SMART" id="SM01092">
    <property type="entry name" value="CO_deh_flav_C"/>
    <property type="match status" value="1"/>
</dbReference>
<dbReference type="GO" id="GO:0016491">
    <property type="term" value="F:oxidoreductase activity"/>
    <property type="evidence" value="ECO:0007669"/>
    <property type="project" value="UniProtKB-KW"/>
</dbReference>
<evidence type="ECO:0000256" key="1">
    <source>
        <dbReference type="ARBA" id="ARBA00022630"/>
    </source>
</evidence>
<proteinExistence type="predicted"/>
<feature type="domain" description="FAD-binding PCMH-type" evidence="4">
    <location>
        <begin position="1"/>
        <end position="161"/>
    </location>
</feature>
<evidence type="ECO:0000313" key="5">
    <source>
        <dbReference type="EMBL" id="SMH43367.1"/>
    </source>
</evidence>
<reference evidence="5 6" key="1">
    <citation type="submission" date="2017-04" db="EMBL/GenBank/DDBJ databases">
        <authorList>
            <person name="Afonso C.L."/>
            <person name="Miller P.J."/>
            <person name="Scott M.A."/>
            <person name="Spackman E."/>
            <person name="Goraichik I."/>
            <person name="Dimitrov K.M."/>
            <person name="Suarez D.L."/>
            <person name="Swayne D.E."/>
        </authorList>
    </citation>
    <scope>NUCLEOTIDE SEQUENCE [LARGE SCALE GENOMIC DNA]</scope>
    <source>
        <strain evidence="5 6">B5P</strain>
    </source>
</reference>